<evidence type="ECO:0000256" key="1">
    <source>
        <dbReference type="ARBA" id="ARBA00023239"/>
    </source>
</evidence>
<dbReference type="AlphaFoldDB" id="A0AAU7CDF1"/>
<organism evidence="2">
    <name type="scientific">Singulisphaera sp. Ch08</name>
    <dbReference type="NCBI Taxonomy" id="3120278"/>
    <lineage>
        <taxon>Bacteria</taxon>
        <taxon>Pseudomonadati</taxon>
        <taxon>Planctomycetota</taxon>
        <taxon>Planctomycetia</taxon>
        <taxon>Isosphaerales</taxon>
        <taxon>Isosphaeraceae</taxon>
        <taxon>Singulisphaera</taxon>
    </lineage>
</organism>
<dbReference type="PANTHER" id="PTHR30272:SF1">
    <property type="entry name" value="3-HYDROXYACYL-[ACYL-CARRIER-PROTEIN] DEHYDRATASE"/>
    <property type="match status" value="1"/>
</dbReference>
<reference evidence="2" key="1">
    <citation type="submission" date="2024-05" db="EMBL/GenBank/DDBJ databases">
        <title>Planctomycetes of the genus Singulisphaera possess chitinolytic capabilities.</title>
        <authorList>
            <person name="Ivanova A."/>
        </authorList>
    </citation>
    <scope>NUCLEOTIDE SEQUENCE</scope>
    <source>
        <strain evidence="2">Ch08T</strain>
    </source>
</reference>
<protein>
    <submittedName>
        <fullName evidence="2">3-hydroxyacyl-ACP dehydratase FabZ family protein</fullName>
        <ecNumber evidence="2">4.2.1.-</ecNumber>
    </submittedName>
</protein>
<dbReference type="Gene3D" id="3.10.129.10">
    <property type="entry name" value="Hotdog Thioesterase"/>
    <property type="match status" value="1"/>
</dbReference>
<name>A0AAU7CDF1_9BACT</name>
<dbReference type="InterPro" id="IPR029069">
    <property type="entry name" value="HotDog_dom_sf"/>
</dbReference>
<accession>A0AAU7CDF1</accession>
<evidence type="ECO:0000313" key="2">
    <source>
        <dbReference type="EMBL" id="XBH03364.1"/>
    </source>
</evidence>
<dbReference type="SUPFAM" id="SSF54637">
    <property type="entry name" value="Thioesterase/thiol ester dehydrase-isomerase"/>
    <property type="match status" value="1"/>
</dbReference>
<proteinExistence type="predicted"/>
<dbReference type="PANTHER" id="PTHR30272">
    <property type="entry name" value="3-HYDROXYACYL-[ACYL-CARRIER-PROTEIN] DEHYDRATASE"/>
    <property type="match status" value="1"/>
</dbReference>
<dbReference type="RefSeq" id="WP_406696097.1">
    <property type="nucleotide sequence ID" value="NZ_CP155447.1"/>
</dbReference>
<sequence length="178" mass="19989">MPPVALVDPATIDTSRVLIDREGIRLGNPQRFEMEQLTAIISCDPERHLIIGYKDVGFDEFWIRGHMPDYALMPGVLICEAAAQLSSFYCHFINLMEGGFLGFGGMEDVRFRGQVRPGDRLVLVSQSKKVNRRQTIFETQGFVGSNMVYHGRIIGVPLAGREVKRPEVKTPEVKPAKE</sequence>
<dbReference type="CDD" id="cd01288">
    <property type="entry name" value="FabZ"/>
    <property type="match status" value="1"/>
</dbReference>
<dbReference type="GO" id="GO:0016829">
    <property type="term" value="F:lyase activity"/>
    <property type="evidence" value="ECO:0007669"/>
    <property type="project" value="UniProtKB-KW"/>
</dbReference>
<keyword evidence="1 2" id="KW-0456">Lyase</keyword>
<dbReference type="InterPro" id="IPR013114">
    <property type="entry name" value="FabA_FabZ"/>
</dbReference>
<dbReference type="EMBL" id="CP155447">
    <property type="protein sequence ID" value="XBH03364.1"/>
    <property type="molecule type" value="Genomic_DNA"/>
</dbReference>
<dbReference type="EC" id="4.2.1.-" evidence="2"/>
<gene>
    <name evidence="2" type="ORF">V5E97_34400</name>
</gene>
<dbReference type="Pfam" id="PF07977">
    <property type="entry name" value="FabA"/>
    <property type="match status" value="1"/>
</dbReference>